<dbReference type="InterPro" id="IPR003646">
    <property type="entry name" value="SH3-like_bac-type"/>
</dbReference>
<evidence type="ECO:0000313" key="3">
    <source>
        <dbReference type="EMBL" id="WMT79917.1"/>
    </source>
</evidence>
<evidence type="ECO:0000313" key="4">
    <source>
        <dbReference type="Proteomes" id="UP001235030"/>
    </source>
</evidence>
<dbReference type="PROSITE" id="PS51781">
    <property type="entry name" value="SH3B"/>
    <property type="match status" value="1"/>
</dbReference>
<dbReference type="NCBIfam" id="TIGR01633">
    <property type="entry name" value="phi3626_gp14_N"/>
    <property type="match status" value="1"/>
</dbReference>
<dbReference type="Pfam" id="PF05709">
    <property type="entry name" value="Sipho_tail"/>
    <property type="match status" value="1"/>
</dbReference>
<feature type="region of interest" description="Disordered" evidence="1">
    <location>
        <begin position="272"/>
        <end position="293"/>
    </location>
</feature>
<dbReference type="PANTHER" id="PTHR34408:SF1">
    <property type="entry name" value="GLYCOSYL HYDROLASE FAMILY 19 DOMAIN-CONTAINING PROTEIN HI_1415"/>
    <property type="match status" value="1"/>
</dbReference>
<name>A0ABY9Q011_9FIRM</name>
<dbReference type="Pfam" id="PF08239">
    <property type="entry name" value="SH3_3"/>
    <property type="match status" value="1"/>
</dbReference>
<sequence length="687" mass="76764">MLNFNDIDLEQILNVISVEKTLISPRTNYSKDISSRHGEIYNGFKYGPKGIKIKADIKRENEEEYLYALDELSSALDVQVECPLYIDDSGRFFFAVPDGDYAEEKICSGFGTITIEFVCYVPFAYNEEAKQYDGSYLVECTNEGNTNCHPVIGIGLSQDCHFVQVENTLNKKKILVGAYPVLANPTIKEKERVLWDNCEQTTDWVTGSPSVDSDRATNGTLAVTESGLGIMAGDFGSKSPGANWYGTSARKSLGTEIKDFYVECNMSHNSTGVNGDPFQGSNDTETPSSGSKKTYYKVTSTSVNVRSGPGTSYKKVGSLKKNTKIYPTSVTKKWAKITYNGKTAYVTTLYIKKCVSDNTVTATKRNYVVNTSVAIRSTYKKSAKNKCTISKGKVIRCITSKKYLDPTDKKKERYYYKLAEKYKGYMGYVLIGCLTEASDTYYEYEIEPETADDKVGMIEVYGYTANNEKLFRMGLYDDNEYYEFTYPLIQVGSQDFLKDKTVAPAPKTVTKYEGGEDKLTVKKEALLSGRYGSWNEFWGKLGIQRKDGKWKAWVYKIDNGTTVKQLPAKKEVAISGSPTGNLAYIVAYFGTFAESSEKASCMALTHVAVKNLNPVDPAKQNIKKFKAGDILNIDCYNNSVYLNDKPYPDAVDIGSQFFELKPGETPIKVNSDDADLSTSVIFNERWL</sequence>
<keyword evidence="4" id="KW-1185">Reference proteome</keyword>
<accession>A0ABY9Q011</accession>
<organism evidence="3 4">
    <name type="scientific">Terrisporobacter mayombei</name>
    <dbReference type="NCBI Taxonomy" id="1541"/>
    <lineage>
        <taxon>Bacteria</taxon>
        <taxon>Bacillati</taxon>
        <taxon>Bacillota</taxon>
        <taxon>Clostridia</taxon>
        <taxon>Peptostreptococcales</taxon>
        <taxon>Peptostreptococcaceae</taxon>
        <taxon>Terrisporobacter</taxon>
    </lineage>
</organism>
<feature type="domain" description="SH3b" evidence="2">
    <location>
        <begin position="293"/>
        <end position="355"/>
    </location>
</feature>
<protein>
    <recommendedName>
        <fullName evidence="2">SH3b domain-containing protein</fullName>
    </recommendedName>
</protein>
<dbReference type="EMBL" id="CP101637">
    <property type="protein sequence ID" value="WMT79917.1"/>
    <property type="molecule type" value="Genomic_DNA"/>
</dbReference>
<dbReference type="Gene3D" id="2.30.30.40">
    <property type="entry name" value="SH3 Domains"/>
    <property type="match status" value="1"/>
</dbReference>
<proteinExistence type="predicted"/>
<evidence type="ECO:0000256" key="1">
    <source>
        <dbReference type="SAM" id="MobiDB-lite"/>
    </source>
</evidence>
<dbReference type="InterPro" id="IPR008841">
    <property type="entry name" value="Siphovirus-type_tail_N"/>
</dbReference>
<evidence type="ECO:0000259" key="2">
    <source>
        <dbReference type="PROSITE" id="PS51781"/>
    </source>
</evidence>
<dbReference type="InterPro" id="IPR006520">
    <property type="entry name" value="Dit_BPSPP_N"/>
</dbReference>
<dbReference type="PANTHER" id="PTHR34408">
    <property type="entry name" value="FAMILY PROTEIN, PUTATIVE-RELATED"/>
    <property type="match status" value="1"/>
</dbReference>
<dbReference type="RefSeq" id="WP_228106640.1">
    <property type="nucleotide sequence ID" value="NZ_CP101637.1"/>
</dbReference>
<dbReference type="Proteomes" id="UP001235030">
    <property type="component" value="Chromosome"/>
</dbReference>
<dbReference type="Gene3D" id="2.60.120.860">
    <property type="match status" value="1"/>
</dbReference>
<reference evidence="3 4" key="1">
    <citation type="submission" date="2022-07" db="EMBL/GenBank/DDBJ databases">
        <title>Genome sequence of Terrisporobacter mayombei DSM6539.</title>
        <authorList>
            <person name="Boeer T."/>
            <person name="Bengelsdorf F.R."/>
            <person name="Daniel R."/>
            <person name="Poehlein A."/>
        </authorList>
    </citation>
    <scope>NUCLEOTIDE SEQUENCE [LARGE SCALE GENOMIC DNA]</scope>
    <source>
        <strain evidence="3 4">DSM 6539</strain>
    </source>
</reference>
<dbReference type="InterPro" id="IPR054738">
    <property type="entry name" value="Siphovirus-type_tail_C"/>
</dbReference>
<dbReference type="InterPro" id="IPR052354">
    <property type="entry name" value="Cell_Wall_Dynamics_Protein"/>
</dbReference>
<dbReference type="Gene3D" id="2.40.30.200">
    <property type="match status" value="1"/>
</dbReference>
<gene>
    <name evidence="3" type="ORF">TEMA_01880</name>
</gene>
<dbReference type="Pfam" id="PF22768">
    <property type="entry name" value="SPP1_Dit"/>
    <property type="match status" value="1"/>
</dbReference>
<dbReference type="SMART" id="SM00287">
    <property type="entry name" value="SH3b"/>
    <property type="match status" value="1"/>
</dbReference>